<dbReference type="EMBL" id="CP158357">
    <property type="protein sequence ID" value="XBX80204.1"/>
    <property type="molecule type" value="Genomic_DNA"/>
</dbReference>
<protein>
    <recommendedName>
        <fullName evidence="2">DUF4145 domain-containing protein</fullName>
    </recommendedName>
</protein>
<accession>A0AAU7W177</accession>
<sequence>MNWTPRDGDASNHHTLVDGIPPYMASPLQDWFRSQFAYRASGRVGLRYNIEKMQRYDLATRSNPLVEALRTIGPDRLFDSFNAEQALRIIDWTIYDNAGRLAGYGGPDQNKKLEDILSAGSSMWKVGQREGVAGLERRVPEGVQQAAEAAMSVPGAGALLSEAWHAAFGRSPDYEEAYEKAIKAVEEAGVHVVTPNNLKATLGTLVRDMKAQANWKLDLPTTDADVPIKMAEALWAGQESRHGGNGYRKPTQAEAEAAVMLAVPLVQWFTSGAIARR</sequence>
<evidence type="ECO:0000313" key="1">
    <source>
        <dbReference type="EMBL" id="XBX80204.1"/>
    </source>
</evidence>
<gene>
    <name evidence="1" type="ORF">ABS642_08970</name>
</gene>
<organism evidence="1">
    <name type="scientific">Microbacterium sp. A8/3-1</name>
    <dbReference type="NCBI Taxonomy" id="3160749"/>
    <lineage>
        <taxon>Bacteria</taxon>
        <taxon>Bacillati</taxon>
        <taxon>Actinomycetota</taxon>
        <taxon>Actinomycetes</taxon>
        <taxon>Micrococcales</taxon>
        <taxon>Microbacteriaceae</taxon>
        <taxon>Microbacterium</taxon>
    </lineage>
</organism>
<dbReference type="AlphaFoldDB" id="A0AAU7W177"/>
<evidence type="ECO:0008006" key="2">
    <source>
        <dbReference type="Google" id="ProtNLM"/>
    </source>
</evidence>
<dbReference type="RefSeq" id="WP_350353053.1">
    <property type="nucleotide sequence ID" value="NZ_CP158357.1"/>
</dbReference>
<proteinExistence type="predicted"/>
<reference evidence="1" key="1">
    <citation type="submission" date="2024-06" db="EMBL/GenBank/DDBJ databases">
        <title>Draft genome sequence of Microbacterium sp. strain A8/3-1, isolated from Oxytropis tragacanthoides Fisch. ex DC. Root nodules in the Altai region of Russia.</title>
        <authorList>
            <person name="Sazanova A."/>
            <person name="Guro P."/>
            <person name="Kuznetsova I."/>
            <person name="Belimov A."/>
            <person name="Safronova V."/>
        </authorList>
    </citation>
    <scope>NUCLEOTIDE SEQUENCE</scope>
    <source>
        <strain evidence="1">A8/3-1</strain>
    </source>
</reference>
<name>A0AAU7W177_9MICO</name>